<gene>
    <name evidence="2" type="ORF">NCTC10327_00600</name>
</gene>
<dbReference type="SUPFAM" id="SSF69318">
    <property type="entry name" value="Integrin alpha N-terminal domain"/>
    <property type="match status" value="1"/>
</dbReference>
<dbReference type="EMBL" id="UYIO01000001">
    <property type="protein sequence ID" value="VDG75915.1"/>
    <property type="molecule type" value="Genomic_DNA"/>
</dbReference>
<dbReference type="InterPro" id="IPR036568">
    <property type="entry name" value="GGCT-like_sf"/>
</dbReference>
<evidence type="ECO:0000259" key="1">
    <source>
        <dbReference type="Pfam" id="PF06094"/>
    </source>
</evidence>
<dbReference type="SUPFAM" id="SSF110857">
    <property type="entry name" value="Gamma-glutamyl cyclotransferase-like"/>
    <property type="match status" value="1"/>
</dbReference>
<reference evidence="2 3" key="1">
    <citation type="submission" date="2018-11" db="EMBL/GenBank/DDBJ databases">
        <authorList>
            <consortium name="Pathogen Informatics"/>
        </authorList>
    </citation>
    <scope>NUCLEOTIDE SEQUENCE [LARGE SCALE GENOMIC DNA]</scope>
    <source>
        <strain evidence="2 3">NCTC10327</strain>
    </source>
</reference>
<dbReference type="AlphaFoldDB" id="A0A7Z8Y922"/>
<accession>A0A7Z8Y922</accession>
<name>A0A7Z8Y922_9ACTO</name>
<dbReference type="InterPro" id="IPR013024">
    <property type="entry name" value="GGCT-like"/>
</dbReference>
<dbReference type="InterPro" id="IPR009288">
    <property type="entry name" value="AIG2-like_dom"/>
</dbReference>
<dbReference type="Proteomes" id="UP000269974">
    <property type="component" value="Unassembled WGS sequence"/>
</dbReference>
<feature type="domain" description="Gamma-glutamylcyclotransferase AIG2-like" evidence="1">
    <location>
        <begin position="288"/>
        <end position="416"/>
    </location>
</feature>
<dbReference type="Pfam" id="PF06094">
    <property type="entry name" value="GGACT"/>
    <property type="match status" value="1"/>
</dbReference>
<organism evidence="2 3">
    <name type="scientific">Actinobaculum suis</name>
    <dbReference type="NCBI Taxonomy" id="1657"/>
    <lineage>
        <taxon>Bacteria</taxon>
        <taxon>Bacillati</taxon>
        <taxon>Actinomycetota</taxon>
        <taxon>Actinomycetes</taxon>
        <taxon>Actinomycetales</taxon>
        <taxon>Actinomycetaceae</taxon>
        <taxon>Actinobaculum</taxon>
    </lineage>
</organism>
<dbReference type="PANTHER" id="PTHR46580">
    <property type="entry name" value="SENSOR KINASE-RELATED"/>
    <property type="match status" value="1"/>
</dbReference>
<dbReference type="CDD" id="cd06661">
    <property type="entry name" value="GGCT_like"/>
    <property type="match status" value="1"/>
</dbReference>
<comment type="caution">
    <text evidence="2">The sequence shown here is derived from an EMBL/GenBank/DDBJ whole genome shotgun (WGS) entry which is preliminary data.</text>
</comment>
<sequence length="419" mass="45587">MPAASATNQVGTVAATSTATQVAYPAASAPATGRSAPAVLPNLPLAPAVRATNQYFFKNSLTSGVADFSIYYGNPGDTVLVGDWNGDGRDTLAVRRANQYFVKNSLASGIADHEFTYGNPNDSVLVGDWDGDGVDTLAVRRGNQYFVKNDLKTGVADQVFVYGNPGDTVLVGDWNGDGRDTLAVRRANKYYVKNNLETGIADHEFTYGNPNDSVLVGDWDGDGVDTLAVRRANQYFVKNDLKTGIAETVFAYGINIDAVYAGDWNGDGRDTLMVRRMEAEPESAGIPVMVYGTLRTGQEADFVVNGTYTSKRVARAPWAELWVTNGNPLRGVWPWAVPGNHGLVGEVLTFGPANYNQMIRKLDRWEGFVPGRSLNRMNYTREIVDTNLGPAYVYVATPWRQAQARAHGVLLPDGDFTRY</sequence>
<evidence type="ECO:0000313" key="3">
    <source>
        <dbReference type="Proteomes" id="UP000269974"/>
    </source>
</evidence>
<evidence type="ECO:0000313" key="2">
    <source>
        <dbReference type="EMBL" id="VDG75915.1"/>
    </source>
</evidence>
<proteinExistence type="predicted"/>
<dbReference type="Gene3D" id="3.10.490.10">
    <property type="entry name" value="Gamma-glutamyl cyclotransferase-like"/>
    <property type="match status" value="1"/>
</dbReference>
<dbReference type="InterPro" id="IPR028994">
    <property type="entry name" value="Integrin_alpha_N"/>
</dbReference>
<protein>
    <recommendedName>
        <fullName evidence="1">Gamma-glutamylcyclotransferase AIG2-like domain-containing protein</fullName>
    </recommendedName>
</protein>